<comment type="caution">
    <text evidence="7">The sequence shown here is derived from an EMBL/GenBank/DDBJ whole genome shotgun (WGS) entry which is preliminary data.</text>
</comment>
<dbReference type="Proteomes" id="UP000824540">
    <property type="component" value="Unassembled WGS sequence"/>
</dbReference>
<evidence type="ECO:0000313" key="8">
    <source>
        <dbReference type="Proteomes" id="UP000824540"/>
    </source>
</evidence>
<dbReference type="InterPro" id="IPR039008">
    <property type="entry name" value="IF_rod_dom"/>
</dbReference>
<keyword evidence="1 3" id="KW-0403">Intermediate filament</keyword>
<dbReference type="Gene3D" id="1.20.5.1160">
    <property type="entry name" value="Vasodilator-stimulated phosphoprotein"/>
    <property type="match status" value="1"/>
</dbReference>
<dbReference type="SMART" id="SM01391">
    <property type="entry name" value="Filament"/>
    <property type="match status" value="1"/>
</dbReference>
<proteinExistence type="inferred from homology"/>
<dbReference type="SUPFAM" id="SSF64593">
    <property type="entry name" value="Intermediate filament protein, coiled coil region"/>
    <property type="match status" value="1"/>
</dbReference>
<feature type="coiled-coil region" evidence="4">
    <location>
        <begin position="84"/>
        <end position="157"/>
    </location>
</feature>
<feature type="domain" description="IF rod" evidence="6">
    <location>
        <begin position="15"/>
        <end position="344"/>
    </location>
</feature>
<sequence length="507" mass="57295">MEMLSHGGALDGLDSEGRRRDLGVRLKDFLEHVRSLQEANAKLQEQIAKWSKGAPQHGHWTLVEDLRTKVSRSLMENAQLGLQCDRIQSEAAHMKARCEAEERRRRHLEQELALLRGQRSREEHRGVRLQAELHRGQEELEQITQEHQQAVQALQQSAGQCDAVLVSAAQGEDGRGMELSRLLDQIRTKYDHLVAQNQPGPGPPGPAFTQLQDEAAGARAGARRGRGAPLAARAGSLEEDMLHAAQAELTEAKRQWRSLQMEIESLHAVEKGLETSLHDSQLQYELQLQDMSRKIHGLEEELGEVRSGLESQRQRHHQLLNTKVRLEHEIATYRRLLEREEGRVSVVDVNLRHPGRELRDQGMMNHYDNFMSPKSTAEQRTSENGLKKSPPPLRKQKSLVILPEPEMMDGTMATVKTEEILQGNVVQESAEAHGTVERKNIDVVIKKWEGSFFKGNPKLRKKSVSLRFDLHMAAADEGCAETPQDSLPDVEVRLVMKRSRSIPSMPQ</sequence>
<feature type="coiled-coil region" evidence="4">
    <location>
        <begin position="242"/>
        <end position="343"/>
    </location>
</feature>
<reference evidence="7" key="1">
    <citation type="thesis" date="2021" institute="BYU ScholarsArchive" country="Provo, UT, USA">
        <title>Applications of and Algorithms for Genome Assembly and Genomic Analyses with an Emphasis on Marine Teleosts.</title>
        <authorList>
            <person name="Pickett B.D."/>
        </authorList>
    </citation>
    <scope>NUCLEOTIDE SEQUENCE</scope>
    <source>
        <strain evidence="7">HI-2016</strain>
    </source>
</reference>
<dbReference type="Gene3D" id="1.20.5.170">
    <property type="match status" value="1"/>
</dbReference>
<dbReference type="PROSITE" id="PS51842">
    <property type="entry name" value="IF_ROD_2"/>
    <property type="match status" value="1"/>
</dbReference>
<protein>
    <recommendedName>
        <fullName evidence="6">IF rod domain-containing protein</fullName>
    </recommendedName>
</protein>
<name>A0A8T2P9M2_9TELE</name>
<dbReference type="GO" id="GO:0005882">
    <property type="term" value="C:intermediate filament"/>
    <property type="evidence" value="ECO:0007669"/>
    <property type="project" value="UniProtKB-KW"/>
</dbReference>
<evidence type="ECO:0000313" key="7">
    <source>
        <dbReference type="EMBL" id="KAG9346218.1"/>
    </source>
</evidence>
<feature type="compositionally biased region" description="Polar residues" evidence="5">
    <location>
        <begin position="372"/>
        <end position="384"/>
    </location>
</feature>
<comment type="similarity">
    <text evidence="3">Belongs to the intermediate filament family.</text>
</comment>
<dbReference type="PANTHER" id="PTHR47082:SF1">
    <property type="entry name" value="KERATIN-LIKE PROTEIN KRT222"/>
    <property type="match status" value="1"/>
</dbReference>
<dbReference type="InterPro" id="IPR052857">
    <property type="entry name" value="IF_Keratin-like"/>
</dbReference>
<gene>
    <name evidence="7" type="ORF">JZ751_008043</name>
</gene>
<dbReference type="AlphaFoldDB" id="A0A8T2P9M2"/>
<keyword evidence="2 4" id="KW-0175">Coiled coil</keyword>
<dbReference type="InterPro" id="IPR018039">
    <property type="entry name" value="IF_conserved"/>
</dbReference>
<organism evidence="7 8">
    <name type="scientific">Albula glossodonta</name>
    <name type="common">roundjaw bonefish</name>
    <dbReference type="NCBI Taxonomy" id="121402"/>
    <lineage>
        <taxon>Eukaryota</taxon>
        <taxon>Metazoa</taxon>
        <taxon>Chordata</taxon>
        <taxon>Craniata</taxon>
        <taxon>Vertebrata</taxon>
        <taxon>Euteleostomi</taxon>
        <taxon>Actinopterygii</taxon>
        <taxon>Neopterygii</taxon>
        <taxon>Teleostei</taxon>
        <taxon>Albuliformes</taxon>
        <taxon>Albulidae</taxon>
        <taxon>Albula</taxon>
    </lineage>
</organism>
<evidence type="ECO:0000256" key="1">
    <source>
        <dbReference type="ARBA" id="ARBA00022754"/>
    </source>
</evidence>
<evidence type="ECO:0000256" key="4">
    <source>
        <dbReference type="SAM" id="Coils"/>
    </source>
</evidence>
<dbReference type="OrthoDB" id="8861979at2759"/>
<keyword evidence="8" id="KW-1185">Reference proteome</keyword>
<feature type="coiled-coil region" evidence="4">
    <location>
        <begin position="26"/>
        <end position="53"/>
    </location>
</feature>
<accession>A0A8T2P9M2</accession>
<evidence type="ECO:0000256" key="3">
    <source>
        <dbReference type="RuleBase" id="RU000685"/>
    </source>
</evidence>
<dbReference type="PROSITE" id="PS00226">
    <property type="entry name" value="IF_ROD_1"/>
    <property type="match status" value="1"/>
</dbReference>
<dbReference type="Pfam" id="PF00038">
    <property type="entry name" value="Filament"/>
    <property type="match status" value="2"/>
</dbReference>
<evidence type="ECO:0000256" key="5">
    <source>
        <dbReference type="SAM" id="MobiDB-lite"/>
    </source>
</evidence>
<evidence type="ECO:0000256" key="2">
    <source>
        <dbReference type="ARBA" id="ARBA00023054"/>
    </source>
</evidence>
<dbReference type="PANTHER" id="PTHR47082">
    <property type="entry name" value="KERATIN-LIKE PROTEIN KRT222"/>
    <property type="match status" value="1"/>
</dbReference>
<dbReference type="EMBL" id="JAFBMS010000016">
    <property type="protein sequence ID" value="KAG9346218.1"/>
    <property type="molecule type" value="Genomic_DNA"/>
</dbReference>
<feature type="region of interest" description="Disordered" evidence="5">
    <location>
        <begin position="365"/>
        <end position="393"/>
    </location>
</feature>
<evidence type="ECO:0000259" key="6">
    <source>
        <dbReference type="PROSITE" id="PS51842"/>
    </source>
</evidence>